<evidence type="ECO:0000256" key="3">
    <source>
        <dbReference type="SAM" id="SignalP"/>
    </source>
</evidence>
<keyword evidence="5" id="KW-1185">Reference proteome</keyword>
<comment type="caution">
    <text evidence="4">The sequence shown here is derived from an EMBL/GenBank/DDBJ whole genome shotgun (WGS) entry which is preliminary data.</text>
</comment>
<accession>A0ABV4E417</accession>
<dbReference type="PANTHER" id="PTHR38108">
    <property type="entry name" value="UPF0319 PROTEIN YCCT"/>
    <property type="match status" value="1"/>
</dbReference>
<feature type="chain" id="PRO_5046161614" evidence="3">
    <location>
        <begin position="22"/>
        <end position="210"/>
    </location>
</feature>
<evidence type="ECO:0000256" key="1">
    <source>
        <dbReference type="ARBA" id="ARBA00008490"/>
    </source>
</evidence>
<dbReference type="RefSeq" id="WP_253454668.1">
    <property type="nucleotide sequence ID" value="NZ_JBGFFX010000002.1"/>
</dbReference>
<dbReference type="Proteomes" id="UP001565243">
    <property type="component" value="Unassembled WGS sequence"/>
</dbReference>
<feature type="signal peptide" evidence="3">
    <location>
        <begin position="1"/>
        <end position="21"/>
    </location>
</feature>
<reference evidence="4 5" key="1">
    <citation type="submission" date="2024-07" db="EMBL/GenBank/DDBJ databases">
        <authorList>
            <person name="Hebao G."/>
        </authorList>
    </citation>
    <scope>NUCLEOTIDE SEQUENCE [LARGE SCALE GENOMIC DNA]</scope>
    <source>
        <strain evidence="4 5">ACCC 02193</strain>
    </source>
</reference>
<evidence type="ECO:0000313" key="4">
    <source>
        <dbReference type="EMBL" id="MEY8769663.1"/>
    </source>
</evidence>
<proteinExistence type="inferred from homology"/>
<dbReference type="PANTHER" id="PTHR38108:SF1">
    <property type="entry name" value="UPF0319 PROTEIN YCCT"/>
    <property type="match status" value="1"/>
</dbReference>
<organism evidence="4 5">
    <name type="scientific">Erwinia aeris</name>
    <dbReference type="NCBI Taxonomy" id="3239803"/>
    <lineage>
        <taxon>Bacteria</taxon>
        <taxon>Pseudomonadati</taxon>
        <taxon>Pseudomonadota</taxon>
        <taxon>Gammaproteobacteria</taxon>
        <taxon>Enterobacterales</taxon>
        <taxon>Erwiniaceae</taxon>
        <taxon>Erwinia</taxon>
    </lineage>
</organism>
<evidence type="ECO:0000313" key="5">
    <source>
        <dbReference type="Proteomes" id="UP001565243"/>
    </source>
</evidence>
<dbReference type="EMBL" id="JBGFFX010000002">
    <property type="protein sequence ID" value="MEY8769663.1"/>
    <property type="molecule type" value="Genomic_DNA"/>
</dbReference>
<sequence length="210" mass="23095">MKLGLLLTGLMAMWVAAAAHATTLKLAPEIDLLVLDGHKISGSLLKGADGLELEQGQHQLLFRVEKRLENSHTSSWRSPPLIVTFTTNVKSIAIALPAIRTSAQARAFAHHPDFQLHDEHGKVVQSEQDTLTGTAGENYEREMAAYNMQGHSASVPRFAQPHTTGSPTDDTLTFASSHYPAGRVLQLWYQQVDAATRQRFVLLMKAFRTG</sequence>
<dbReference type="InterPro" id="IPR018635">
    <property type="entry name" value="UPF0319"/>
</dbReference>
<dbReference type="Pfam" id="PF09829">
    <property type="entry name" value="DUF2057"/>
    <property type="match status" value="1"/>
</dbReference>
<gene>
    <name evidence="4" type="ORF">AB6T85_04320</name>
</gene>
<protein>
    <submittedName>
        <fullName evidence="4">DUF2057 family protein</fullName>
    </submittedName>
</protein>
<keyword evidence="2 3" id="KW-0732">Signal</keyword>
<comment type="similarity">
    <text evidence="1">Belongs to the UPF0319 family.</text>
</comment>
<name>A0ABV4E417_9GAMM</name>
<evidence type="ECO:0000256" key="2">
    <source>
        <dbReference type="ARBA" id="ARBA00022729"/>
    </source>
</evidence>